<accession>A0A0C2MU16</accession>
<sequence>MTASITEDFLENEYFMIIIFCGDILKESNHAPCLQLRFIHLQENGNMWFQSITAPRSSSFKRTTSTTSILVYKTSFDNKIPGFIIRKNNFGNNLIIIEYRQIMSNTGFYLQTRTCGISKSEIGHSKYESIETAPTKLPIFHNYPNFFDSKL</sequence>
<dbReference type="AlphaFoldDB" id="A0A0C2MU16"/>
<organism evidence="1 2">
    <name type="scientific">Thelohanellus kitauei</name>
    <name type="common">Myxosporean</name>
    <dbReference type="NCBI Taxonomy" id="669202"/>
    <lineage>
        <taxon>Eukaryota</taxon>
        <taxon>Metazoa</taxon>
        <taxon>Cnidaria</taxon>
        <taxon>Myxozoa</taxon>
        <taxon>Myxosporea</taxon>
        <taxon>Bivalvulida</taxon>
        <taxon>Platysporina</taxon>
        <taxon>Myxobolidae</taxon>
        <taxon>Thelohanellus</taxon>
    </lineage>
</organism>
<evidence type="ECO:0000313" key="2">
    <source>
        <dbReference type="Proteomes" id="UP000031668"/>
    </source>
</evidence>
<protein>
    <submittedName>
        <fullName evidence="1">Uncharacterized protein</fullName>
    </submittedName>
</protein>
<gene>
    <name evidence="1" type="ORF">RF11_04523</name>
</gene>
<reference evidence="1 2" key="1">
    <citation type="journal article" date="2014" name="Genome Biol. Evol.">
        <title>The genome of the myxosporean Thelohanellus kitauei shows adaptations to nutrient acquisition within its fish host.</title>
        <authorList>
            <person name="Yang Y."/>
            <person name="Xiong J."/>
            <person name="Zhou Z."/>
            <person name="Huo F."/>
            <person name="Miao W."/>
            <person name="Ran C."/>
            <person name="Liu Y."/>
            <person name="Zhang J."/>
            <person name="Feng J."/>
            <person name="Wang M."/>
            <person name="Wang M."/>
            <person name="Wang L."/>
            <person name="Yao B."/>
        </authorList>
    </citation>
    <scope>NUCLEOTIDE SEQUENCE [LARGE SCALE GENOMIC DNA]</scope>
    <source>
        <strain evidence="1">Wuqing</strain>
    </source>
</reference>
<dbReference type="EMBL" id="JWZT01003124">
    <property type="protein sequence ID" value="KII67650.1"/>
    <property type="molecule type" value="Genomic_DNA"/>
</dbReference>
<keyword evidence="2" id="KW-1185">Reference proteome</keyword>
<name>A0A0C2MU16_THEKT</name>
<proteinExistence type="predicted"/>
<comment type="caution">
    <text evidence="1">The sequence shown here is derived from an EMBL/GenBank/DDBJ whole genome shotgun (WGS) entry which is preliminary data.</text>
</comment>
<dbReference type="Proteomes" id="UP000031668">
    <property type="component" value="Unassembled WGS sequence"/>
</dbReference>
<evidence type="ECO:0000313" key="1">
    <source>
        <dbReference type="EMBL" id="KII67650.1"/>
    </source>
</evidence>